<dbReference type="GO" id="GO:0031505">
    <property type="term" value="P:fungal-type cell wall organization"/>
    <property type="evidence" value="ECO:0007669"/>
    <property type="project" value="TreeGrafter"/>
</dbReference>
<dbReference type="InterPro" id="IPR036412">
    <property type="entry name" value="HAD-like_sf"/>
</dbReference>
<dbReference type="InterPro" id="IPR023214">
    <property type="entry name" value="HAD_sf"/>
</dbReference>
<feature type="region of interest" description="Disordered" evidence="3">
    <location>
        <begin position="109"/>
        <end position="153"/>
    </location>
</feature>
<dbReference type="GO" id="GO:0003825">
    <property type="term" value="F:alpha,alpha-trehalose-phosphate synthase (UDP-forming) activity"/>
    <property type="evidence" value="ECO:0007669"/>
    <property type="project" value="TreeGrafter"/>
</dbReference>
<dbReference type="InterPro" id="IPR003337">
    <property type="entry name" value="Trehalose_PPase"/>
</dbReference>
<feature type="compositionally biased region" description="Basic and acidic residues" evidence="3">
    <location>
        <begin position="15"/>
        <end position="35"/>
    </location>
</feature>
<dbReference type="Gene3D" id="3.40.50.2000">
    <property type="entry name" value="Glycogen Phosphorylase B"/>
    <property type="match status" value="2"/>
</dbReference>
<dbReference type="GO" id="GO:0034605">
    <property type="term" value="P:cellular response to heat"/>
    <property type="evidence" value="ECO:0007669"/>
    <property type="project" value="TreeGrafter"/>
</dbReference>
<dbReference type="SUPFAM" id="SSF53756">
    <property type="entry name" value="UDP-Glycosyltransferase/glycogen phosphorylase"/>
    <property type="match status" value="1"/>
</dbReference>
<dbReference type="PANTHER" id="PTHR10788">
    <property type="entry name" value="TREHALOSE-6-PHOSPHATE SYNTHASE"/>
    <property type="match status" value="1"/>
</dbReference>
<dbReference type="Gene3D" id="3.40.50.1000">
    <property type="entry name" value="HAD superfamily/HAD-like"/>
    <property type="match status" value="1"/>
</dbReference>
<evidence type="ECO:0000313" key="5">
    <source>
        <dbReference type="Proteomes" id="UP000036947"/>
    </source>
</evidence>
<dbReference type="GO" id="GO:0005946">
    <property type="term" value="C:alpha,alpha-trehalose-phosphate synthase complex (UDP-forming)"/>
    <property type="evidence" value="ECO:0007669"/>
    <property type="project" value="EnsemblFungi"/>
</dbReference>
<feature type="region of interest" description="Disordered" evidence="3">
    <location>
        <begin position="1"/>
        <end position="83"/>
    </location>
</feature>
<dbReference type="FunFam" id="3.40.50.2000:FF:000036">
    <property type="entry name" value="Alpha,alpha-trehalose-phosphate synthase subunit Tps2"/>
    <property type="match status" value="1"/>
</dbReference>
<dbReference type="STRING" id="1163406.A0A0L0N4U8"/>
<dbReference type="SUPFAM" id="SSF56784">
    <property type="entry name" value="HAD-like"/>
    <property type="match status" value="1"/>
</dbReference>
<reference evidence="4 5" key="1">
    <citation type="journal article" date="2015" name="BMC Genomics">
        <title>The genome of the truffle-parasite Tolypocladium ophioglossoides and the evolution of antifungal peptaibiotics.</title>
        <authorList>
            <person name="Quandt C.A."/>
            <person name="Bushley K.E."/>
            <person name="Spatafora J.W."/>
        </authorList>
    </citation>
    <scope>NUCLEOTIDE SEQUENCE [LARGE SCALE GENOMIC DNA]</scope>
    <source>
        <strain evidence="4 5">CBS 100239</strain>
    </source>
</reference>
<dbReference type="PANTHER" id="PTHR10788:SF123">
    <property type="entry name" value="TREHALOSE-PHOSPHATASE"/>
    <property type="match status" value="1"/>
</dbReference>
<dbReference type="InterPro" id="IPR001830">
    <property type="entry name" value="Glyco_trans_20"/>
</dbReference>
<dbReference type="InterPro" id="IPR006379">
    <property type="entry name" value="HAD-SF_hydro_IIB"/>
</dbReference>
<accession>A0A0L0N4U8</accession>
<proteinExistence type="inferred from homology"/>
<dbReference type="Proteomes" id="UP000036947">
    <property type="component" value="Unassembled WGS sequence"/>
</dbReference>
<dbReference type="FunFam" id="3.40.50.2000:FF:000131">
    <property type="entry name" value="Trehalose-6-phosphate phosphatase"/>
    <property type="match status" value="1"/>
</dbReference>
<dbReference type="Gene3D" id="3.30.70.1020">
    <property type="entry name" value="Trehalose-6-phosphate phosphatase related protein, domain 2"/>
    <property type="match status" value="1"/>
</dbReference>
<evidence type="ECO:0000256" key="2">
    <source>
        <dbReference type="ARBA" id="ARBA00006330"/>
    </source>
</evidence>
<dbReference type="AlphaFoldDB" id="A0A0L0N4U8"/>
<evidence type="ECO:0000313" key="4">
    <source>
        <dbReference type="EMBL" id="KND89036.1"/>
    </source>
</evidence>
<name>A0A0L0N4U8_TOLOC</name>
<dbReference type="Pfam" id="PF02358">
    <property type="entry name" value="Trehalose_PPase"/>
    <property type="match status" value="1"/>
</dbReference>
<evidence type="ECO:0000256" key="1">
    <source>
        <dbReference type="ARBA" id="ARBA00005409"/>
    </source>
</evidence>
<dbReference type="OrthoDB" id="755951at2759"/>
<dbReference type="Pfam" id="PF00982">
    <property type="entry name" value="Glyco_transf_20"/>
    <property type="match status" value="1"/>
</dbReference>
<protein>
    <submittedName>
        <fullName evidence="4">Trehalose-phosphatase</fullName>
    </submittedName>
</protein>
<dbReference type="GO" id="GO:0005829">
    <property type="term" value="C:cytosol"/>
    <property type="evidence" value="ECO:0007669"/>
    <property type="project" value="TreeGrafter"/>
</dbReference>
<comment type="similarity">
    <text evidence="2">In the C-terminal section; belongs to the trehalose phosphatase family.</text>
</comment>
<dbReference type="GO" id="GO:0005992">
    <property type="term" value="P:trehalose biosynthetic process"/>
    <property type="evidence" value="ECO:0007669"/>
    <property type="project" value="EnsemblFungi"/>
</dbReference>
<dbReference type="EMBL" id="LFRF01000021">
    <property type="protein sequence ID" value="KND89036.1"/>
    <property type="molecule type" value="Genomic_DNA"/>
</dbReference>
<comment type="similarity">
    <text evidence="1">In the N-terminal section; belongs to the glycosyltransferase 20 family.</text>
</comment>
<dbReference type="CDD" id="cd03788">
    <property type="entry name" value="GT20_TPS"/>
    <property type="match status" value="1"/>
</dbReference>
<evidence type="ECO:0000256" key="3">
    <source>
        <dbReference type="SAM" id="MobiDB-lite"/>
    </source>
</evidence>
<dbReference type="GO" id="GO:0010508">
    <property type="term" value="P:positive regulation of autophagy"/>
    <property type="evidence" value="ECO:0007669"/>
    <property type="project" value="EnsemblFungi"/>
</dbReference>
<dbReference type="GO" id="GO:0004805">
    <property type="term" value="F:trehalose-phosphatase activity"/>
    <property type="evidence" value="ECO:0007669"/>
    <property type="project" value="EnsemblFungi"/>
</dbReference>
<comment type="caution">
    <text evidence="4">The sequence shown here is derived from an EMBL/GenBank/DDBJ whole genome shotgun (WGS) entry which is preliminary data.</text>
</comment>
<dbReference type="CDD" id="cd01627">
    <property type="entry name" value="HAD_TPP"/>
    <property type="match status" value="1"/>
</dbReference>
<dbReference type="NCBIfam" id="TIGR00685">
    <property type="entry name" value="T6PP"/>
    <property type="match status" value="1"/>
</dbReference>
<gene>
    <name evidence="4" type="ORF">TOPH_06330</name>
</gene>
<organism evidence="4 5">
    <name type="scientific">Tolypocladium ophioglossoides (strain CBS 100239)</name>
    <name type="common">Snaketongue truffleclub</name>
    <name type="synonym">Elaphocordyceps ophioglossoides</name>
    <dbReference type="NCBI Taxonomy" id="1163406"/>
    <lineage>
        <taxon>Eukaryota</taxon>
        <taxon>Fungi</taxon>
        <taxon>Dikarya</taxon>
        <taxon>Ascomycota</taxon>
        <taxon>Pezizomycotina</taxon>
        <taxon>Sordariomycetes</taxon>
        <taxon>Hypocreomycetidae</taxon>
        <taxon>Hypocreales</taxon>
        <taxon>Ophiocordycipitaceae</taxon>
        <taxon>Tolypocladium</taxon>
    </lineage>
</organism>
<sequence>MAGEPTTGAAGQELLGRRHELHEQPDKQDEHRRQSENQSQGQNQHRHQNQHLQHQTRQHDDGTSNELPSTSPAVPPVDASTAAPVSRTGLLDLRLGLAQQQQLHDAVTPGIQPSTYIDPSPAETPAVTLFRPRDQRSRDILVGAGGDGDANQGACDNSSYFLPRVDPSIVIPLIHHRGHPSDHSADISSARREALLCNNRSSALDSASAPASASASASASPSVSASALHRTLRRSGAMARRESLTDIRAANPDLALSGNIISATFNIPHALTYHKGADWDLKPRRGQSALSDSLAYLSSDATPWNHTVVAWTGEIEHPHDATASPPDSPGIATTVGTSSLNALSAPVPVDAGTRLLTPAPLDGLWISKDDQTRLEYQLSHSKTIRTIPVWLADDAEASDDGAIKLRDQARWRKYAQHDLYTLFHYKQHEPTDGRKERVQWADYFRMNQKFANKIIEAYKPGDIVVVHDYYLMLLPSMLRQRIPNMYISFFLHSPFPSSEFLRCLPRRKEVLEGVLGANLVGFQSYSYSRHFLSCCTRILGFPSDTLGIDAYGTRVQVGVFPIGIDATKVEKFAWAESVNEKYDALRKMYEGKKIIVGRDRLDSVRGVAQKLQAFERFLEMYPEWREKVVLIQVTSPTSVDAERDDPEYKIGSRVNELVMKINGQYGSLGFSPVQHYPQYLNQDEYFALLRAGDIGLITSVRDGMNTTSLEYIVCQKQGHGPLILSEFSGTAGSLGDAIHINPWDLSGVAEKINSALTMSDEQRTIMQQSLFHHVTTHNVQSWINKFIRKVSSVLGEANTVNATPLLDRATLLSQYRSANKRLFMFDYDGTLTPIVREPSAAIPSERIIHSLNLLAADPRNAVWIISGRDQEFLKHHLGHISELGFSAEHGSFMRNPGSEDWVNLAEKFDMGWQAEVMDVFQKYTDRVPGSFIERKRCALTWHYRLADPEQGVHMSRECHKELEAGVGNKWDVEVMPGKANIEVRPTFINKGEIAKRLIATYHNPNAAPTEQDPNPGKVEFALCMGDDFTDEDMFRSLNGASGPILKADHVFTVTVGASTKVTLAKWHLLEPEDVIECVSLLAGAEGLGGSERMGEVNLAALSTVEGQIPLGEK</sequence>
<dbReference type="GO" id="GO:0006995">
    <property type="term" value="P:cellular response to nitrogen starvation"/>
    <property type="evidence" value="ECO:0007669"/>
    <property type="project" value="EnsemblFungi"/>
</dbReference>
<keyword evidence="5" id="KW-1185">Reference proteome</keyword>
<dbReference type="NCBIfam" id="TIGR01484">
    <property type="entry name" value="HAD-SF-IIB"/>
    <property type="match status" value="1"/>
</dbReference>